<evidence type="ECO:0000256" key="4">
    <source>
        <dbReference type="ARBA" id="ARBA00022741"/>
    </source>
</evidence>
<evidence type="ECO:0000256" key="6">
    <source>
        <dbReference type="ARBA" id="ARBA00022842"/>
    </source>
</evidence>
<feature type="binding site" evidence="10">
    <location>
        <begin position="200"/>
        <end position="201"/>
    </location>
    <ligand>
        <name>substrate</name>
    </ligand>
</feature>
<keyword evidence="5 10" id="KW-0378">Hydrolase</keyword>
<dbReference type="EMBL" id="DF238840">
    <property type="protein sequence ID" value="GAF26239.1"/>
    <property type="molecule type" value="Genomic_DNA"/>
</dbReference>
<dbReference type="Gene3D" id="3.90.950.10">
    <property type="match status" value="1"/>
</dbReference>
<protein>
    <recommendedName>
        <fullName evidence="10">dITP/XTP pyrophosphatase</fullName>
        <ecNumber evidence="10">3.6.1.66</ecNumber>
    </recommendedName>
    <alternativeName>
        <fullName evidence="10">Non-canonical purine NTP pyrophosphatase</fullName>
    </alternativeName>
    <alternativeName>
        <fullName evidence="10">Non-standard purine NTP pyrophosphatase</fullName>
    </alternativeName>
    <alternativeName>
        <fullName evidence="10">Nucleoside-triphosphate diphosphatase</fullName>
    </alternativeName>
    <alternativeName>
        <fullName evidence="10">Nucleoside-triphosphate pyrophosphatase</fullName>
        <shortName evidence="10">NTPase</shortName>
    </alternativeName>
</protein>
<feature type="binding site" evidence="10">
    <location>
        <position position="195"/>
    </location>
    <ligand>
        <name>substrate</name>
    </ligand>
</feature>
<sequence>MPSKSRFLVILPAGWGQAMINKLVLATKNAGKAREFRELLQDLGVEIETLLDFPGFNLPPETGSTFVDNALFKARLTASMTGLPALGDDSGLEVDFLEGAPGVYSARFAGEPTDDRRNNAKLLQLMEGVPWERRTARFRCVLALVTEDGDTHLAEGTLEGLIATEPRGHQGFGYDPLFYLPEYDLTLAELGVEVKNKLSHRARAVKKMWPILRRLWPAK</sequence>
<keyword evidence="3 10" id="KW-0479">Metal-binding</keyword>
<evidence type="ECO:0000256" key="9">
    <source>
        <dbReference type="ARBA" id="ARBA00052017"/>
    </source>
</evidence>
<dbReference type="GO" id="GO:0036222">
    <property type="term" value="F:XTP diphosphatase activity"/>
    <property type="evidence" value="ECO:0007669"/>
    <property type="project" value="UniProtKB-UniRule"/>
</dbReference>
<dbReference type="NCBIfam" id="TIGR00042">
    <property type="entry name" value="RdgB/HAM1 family non-canonical purine NTP pyrophosphatase"/>
    <property type="match status" value="1"/>
</dbReference>
<dbReference type="GO" id="GO:0017111">
    <property type="term" value="F:ribonucleoside triphosphate phosphatase activity"/>
    <property type="evidence" value="ECO:0007669"/>
    <property type="project" value="InterPro"/>
</dbReference>
<evidence type="ECO:0000256" key="5">
    <source>
        <dbReference type="ARBA" id="ARBA00022801"/>
    </source>
</evidence>
<evidence type="ECO:0000256" key="8">
    <source>
        <dbReference type="ARBA" id="ARBA00051875"/>
    </source>
</evidence>
<dbReference type="PANTHER" id="PTHR11067">
    <property type="entry name" value="INOSINE TRIPHOSPHATE PYROPHOSPHATASE/HAM1 PROTEIN"/>
    <property type="match status" value="1"/>
</dbReference>
<dbReference type="AlphaFoldDB" id="A0A0S6UCQ7"/>
<comment type="function">
    <text evidence="10">Pyrophosphatase that catalyzes the hydrolysis of nucleoside triphosphates to their monophosphate derivatives, with a high preference for the non-canonical purine nucleotides XTP (xanthosine triphosphate), dITP (deoxyinosine triphosphate) and ITP. Seems to function as a house-cleaning enzyme that removes non-canonical purine nucleotides from the nucleotide pool, thus preventing their incorporation into DNA/RNA and avoiding chromosomal lesions.</text>
</comment>
<evidence type="ECO:0000256" key="3">
    <source>
        <dbReference type="ARBA" id="ARBA00022723"/>
    </source>
</evidence>
<comment type="subunit">
    <text evidence="2 10">Homodimer.</text>
</comment>
<reference evidence="12" key="1">
    <citation type="journal article" date="2014" name="Gene">
        <title>Genome-guided analysis of transformation efficiency and carbon dioxide assimilation by Moorella thermoacetica Y72.</title>
        <authorList>
            <person name="Tsukahara K."/>
            <person name="Kita A."/>
            <person name="Nakashimada Y."/>
            <person name="Hoshino T."/>
            <person name="Murakami K."/>
        </authorList>
    </citation>
    <scope>NUCLEOTIDE SEQUENCE [LARGE SCALE GENOMIC DNA]</scope>
    <source>
        <strain evidence="12">Y72</strain>
    </source>
</reference>
<dbReference type="SUPFAM" id="SSF52972">
    <property type="entry name" value="ITPase-like"/>
    <property type="match status" value="1"/>
</dbReference>
<keyword evidence="7 10" id="KW-0546">Nucleotide metabolism</keyword>
<dbReference type="GO" id="GO:0005829">
    <property type="term" value="C:cytosol"/>
    <property type="evidence" value="ECO:0007669"/>
    <property type="project" value="TreeGrafter"/>
</dbReference>
<evidence type="ECO:0000256" key="1">
    <source>
        <dbReference type="ARBA" id="ARBA00008023"/>
    </source>
</evidence>
<organism evidence="12">
    <name type="scientific">Moorella thermoacetica Y72</name>
    <dbReference type="NCBI Taxonomy" id="1325331"/>
    <lineage>
        <taxon>Bacteria</taxon>
        <taxon>Bacillati</taxon>
        <taxon>Bacillota</taxon>
        <taxon>Clostridia</taxon>
        <taxon>Neomoorellales</taxon>
        <taxon>Neomoorellaceae</taxon>
        <taxon>Neomoorella</taxon>
    </lineage>
</organism>
<dbReference type="GO" id="GO:0009117">
    <property type="term" value="P:nucleotide metabolic process"/>
    <property type="evidence" value="ECO:0007669"/>
    <property type="project" value="UniProtKB-KW"/>
</dbReference>
<dbReference type="GO" id="GO:0000166">
    <property type="term" value="F:nucleotide binding"/>
    <property type="evidence" value="ECO:0007669"/>
    <property type="project" value="UniProtKB-KW"/>
</dbReference>
<comment type="catalytic activity">
    <reaction evidence="10">
        <text>ITP + H2O = IMP + diphosphate + H(+)</text>
        <dbReference type="Rhea" id="RHEA:29399"/>
        <dbReference type="ChEBI" id="CHEBI:15377"/>
        <dbReference type="ChEBI" id="CHEBI:15378"/>
        <dbReference type="ChEBI" id="CHEBI:33019"/>
        <dbReference type="ChEBI" id="CHEBI:58053"/>
        <dbReference type="ChEBI" id="CHEBI:61402"/>
        <dbReference type="EC" id="3.6.1.66"/>
    </reaction>
</comment>
<proteinExistence type="inferred from homology"/>
<keyword evidence="6 10" id="KW-0460">Magnesium</keyword>
<dbReference type="GO" id="GO:0046872">
    <property type="term" value="F:metal ion binding"/>
    <property type="evidence" value="ECO:0007669"/>
    <property type="project" value="UniProtKB-KW"/>
</dbReference>
<dbReference type="FunFam" id="3.90.950.10:FF:000001">
    <property type="entry name" value="dITP/XTP pyrophosphatase"/>
    <property type="match status" value="1"/>
</dbReference>
<dbReference type="GO" id="GO:0035870">
    <property type="term" value="F:dITP diphosphatase activity"/>
    <property type="evidence" value="ECO:0007669"/>
    <property type="project" value="UniProtKB-UniRule"/>
</dbReference>
<feature type="binding site" evidence="10">
    <location>
        <position position="90"/>
    </location>
    <ligand>
        <name>substrate</name>
    </ligand>
</feature>
<dbReference type="Pfam" id="PF01725">
    <property type="entry name" value="Ham1p_like"/>
    <property type="match status" value="1"/>
</dbReference>
<keyword evidence="4 10" id="KW-0547">Nucleotide-binding</keyword>
<dbReference type="InterPro" id="IPR029001">
    <property type="entry name" value="ITPase-like_fam"/>
</dbReference>
<comment type="similarity">
    <text evidence="1 10 11">Belongs to the HAM1 NTPase family.</text>
</comment>
<dbReference type="PANTHER" id="PTHR11067:SF9">
    <property type="entry name" value="INOSINE TRIPHOSPHATE PYROPHOSPHATASE"/>
    <property type="match status" value="1"/>
</dbReference>
<dbReference type="CDD" id="cd00515">
    <property type="entry name" value="HAM1"/>
    <property type="match status" value="1"/>
</dbReference>
<evidence type="ECO:0000256" key="7">
    <source>
        <dbReference type="ARBA" id="ARBA00023080"/>
    </source>
</evidence>
<feature type="active site" description="Proton acceptor" evidence="10">
    <location>
        <position position="89"/>
    </location>
</feature>
<dbReference type="GO" id="GO:0009146">
    <property type="term" value="P:purine nucleoside triphosphate catabolic process"/>
    <property type="evidence" value="ECO:0007669"/>
    <property type="project" value="UniProtKB-UniRule"/>
</dbReference>
<dbReference type="EC" id="3.6.1.66" evidence="10"/>
<name>A0A0S6UCQ7_NEOTH</name>
<comment type="catalytic activity">
    <reaction evidence="9 10">
        <text>XTP + H2O = XMP + diphosphate + H(+)</text>
        <dbReference type="Rhea" id="RHEA:28610"/>
        <dbReference type="ChEBI" id="CHEBI:15377"/>
        <dbReference type="ChEBI" id="CHEBI:15378"/>
        <dbReference type="ChEBI" id="CHEBI:33019"/>
        <dbReference type="ChEBI" id="CHEBI:57464"/>
        <dbReference type="ChEBI" id="CHEBI:61314"/>
        <dbReference type="EC" id="3.6.1.66"/>
    </reaction>
</comment>
<accession>A0A0S6UCQ7</accession>
<comment type="catalytic activity">
    <reaction evidence="8 10">
        <text>dITP + H2O = dIMP + diphosphate + H(+)</text>
        <dbReference type="Rhea" id="RHEA:28342"/>
        <dbReference type="ChEBI" id="CHEBI:15377"/>
        <dbReference type="ChEBI" id="CHEBI:15378"/>
        <dbReference type="ChEBI" id="CHEBI:33019"/>
        <dbReference type="ChEBI" id="CHEBI:61194"/>
        <dbReference type="ChEBI" id="CHEBI:61382"/>
        <dbReference type="EC" id="3.6.1.66"/>
    </reaction>
</comment>
<dbReference type="GO" id="GO:0036220">
    <property type="term" value="F:ITP diphosphatase activity"/>
    <property type="evidence" value="ECO:0007669"/>
    <property type="project" value="UniProtKB-UniRule"/>
</dbReference>
<evidence type="ECO:0000313" key="12">
    <source>
        <dbReference type="EMBL" id="GAF26239.1"/>
    </source>
</evidence>
<feature type="binding site" evidence="10">
    <location>
        <begin position="172"/>
        <end position="175"/>
    </location>
    <ligand>
        <name>substrate</name>
    </ligand>
</feature>
<dbReference type="InterPro" id="IPR020922">
    <property type="entry name" value="dITP/XTP_pyrophosphatase"/>
</dbReference>
<dbReference type="HAMAP" id="MF_01405">
    <property type="entry name" value="Non_canon_purine_NTPase"/>
    <property type="match status" value="1"/>
</dbReference>
<dbReference type="InterPro" id="IPR002637">
    <property type="entry name" value="RdgB/HAM1"/>
</dbReference>
<dbReference type="Proteomes" id="UP000063718">
    <property type="component" value="Unassembled WGS sequence"/>
</dbReference>
<feature type="binding site" evidence="10">
    <location>
        <begin position="27"/>
        <end position="32"/>
    </location>
    <ligand>
        <name>substrate</name>
    </ligand>
</feature>
<evidence type="ECO:0000256" key="10">
    <source>
        <dbReference type="HAMAP-Rule" id="MF_01405"/>
    </source>
</evidence>
<evidence type="ECO:0000256" key="2">
    <source>
        <dbReference type="ARBA" id="ARBA00011738"/>
    </source>
</evidence>
<feature type="binding site" evidence="10">
    <location>
        <position position="89"/>
    </location>
    <ligand>
        <name>Mg(2+)</name>
        <dbReference type="ChEBI" id="CHEBI:18420"/>
    </ligand>
</feature>
<gene>
    <name evidence="12" type="ORF">MTY_1578</name>
</gene>
<comment type="cofactor">
    <cofactor evidence="10">
        <name>Mg(2+)</name>
        <dbReference type="ChEBI" id="CHEBI:18420"/>
    </cofactor>
    <text evidence="10">Binds 1 Mg(2+) ion per subunit.</text>
</comment>
<comment type="caution">
    <text evidence="10">Lacks conserved residue(s) required for the propagation of feature annotation.</text>
</comment>
<dbReference type="NCBIfam" id="NF011397">
    <property type="entry name" value="PRK14822.1"/>
    <property type="match status" value="1"/>
</dbReference>
<evidence type="ECO:0000256" key="11">
    <source>
        <dbReference type="RuleBase" id="RU003781"/>
    </source>
</evidence>